<keyword evidence="6" id="KW-1185">Reference proteome</keyword>
<evidence type="ECO:0000256" key="2">
    <source>
        <dbReference type="SAM" id="MobiDB-lite"/>
    </source>
</evidence>
<dbReference type="RefSeq" id="WP_256708427.1">
    <property type="nucleotide sequence ID" value="NZ_CP101914.1"/>
</dbReference>
<organism evidence="5 6">
    <name type="scientific">Oceanobacillus jeddahense</name>
    <dbReference type="NCBI Taxonomy" id="1462527"/>
    <lineage>
        <taxon>Bacteria</taxon>
        <taxon>Bacillati</taxon>
        <taxon>Bacillota</taxon>
        <taxon>Bacilli</taxon>
        <taxon>Bacillales</taxon>
        <taxon>Bacillaceae</taxon>
        <taxon>Oceanobacillus</taxon>
    </lineage>
</organism>
<dbReference type="InterPro" id="IPR029050">
    <property type="entry name" value="Immunoprotect_excell_Ig-like"/>
</dbReference>
<dbReference type="Gene3D" id="2.60.40.1240">
    <property type="match status" value="1"/>
</dbReference>
<evidence type="ECO:0000256" key="3">
    <source>
        <dbReference type="SAM" id="SignalP"/>
    </source>
</evidence>
<feature type="compositionally biased region" description="Acidic residues" evidence="2">
    <location>
        <begin position="40"/>
        <end position="64"/>
    </location>
</feature>
<dbReference type="EMBL" id="CP101914">
    <property type="protein sequence ID" value="UUI03335.1"/>
    <property type="molecule type" value="Genomic_DNA"/>
</dbReference>
<feature type="domain" description="DUF4352" evidence="4">
    <location>
        <begin position="87"/>
        <end position="193"/>
    </location>
</feature>
<accession>A0ABY5JSL6</accession>
<keyword evidence="1 3" id="KW-0732">Signal</keyword>
<evidence type="ECO:0000313" key="5">
    <source>
        <dbReference type="EMBL" id="UUI03335.1"/>
    </source>
</evidence>
<evidence type="ECO:0000256" key="1">
    <source>
        <dbReference type="ARBA" id="ARBA00022729"/>
    </source>
</evidence>
<feature type="chain" id="PRO_5045346589" evidence="3">
    <location>
        <begin position="20"/>
        <end position="215"/>
    </location>
</feature>
<dbReference type="PROSITE" id="PS51257">
    <property type="entry name" value="PROKAR_LIPOPROTEIN"/>
    <property type="match status" value="1"/>
</dbReference>
<reference evidence="5" key="1">
    <citation type="submission" date="2022-07" db="EMBL/GenBank/DDBJ databases">
        <title>FELIX.</title>
        <authorList>
            <person name="Wan K.H."/>
            <person name="Park S."/>
            <person name="Lawrence Q."/>
            <person name="Eichenberger J.P."/>
            <person name="Booth B.W."/>
            <person name="Piaggio A.J."/>
            <person name="Chandler J.C."/>
            <person name="Franklin A.B."/>
            <person name="Celniker S.E."/>
        </authorList>
    </citation>
    <scope>NUCLEOTIDE SEQUENCE</scope>
    <source>
        <strain evidence="5">QA-1986 374</strain>
    </source>
</reference>
<evidence type="ECO:0000259" key="4">
    <source>
        <dbReference type="Pfam" id="PF11611"/>
    </source>
</evidence>
<dbReference type="Proteomes" id="UP001059773">
    <property type="component" value="Chromosome"/>
</dbReference>
<feature type="signal peptide" evidence="3">
    <location>
        <begin position="1"/>
        <end position="19"/>
    </location>
</feature>
<name>A0ABY5JSL6_9BACI</name>
<sequence length="215" mass="23343">MKKYYLTAMMGLLCMFALAACSADEDTDNGEQAEEAQSQESEENETEAGETGDNVEETESDSDLITESEFGDQLDLQIGDTGQVQTNLDAFEVTLESVRKETELDGEQAELDFFLIADITLTNISDDVIDADSAKGTLEMTGMLDGSGFSDLSEHGYEGVEGVEGELAPGESTEGQFVVQIMESDKYYMRIIGGLIAAGGVLNDVRWTFTESEIE</sequence>
<feature type="region of interest" description="Disordered" evidence="2">
    <location>
        <begin position="26"/>
        <end position="64"/>
    </location>
</feature>
<protein>
    <submittedName>
        <fullName evidence="5">DUF4352 domain-containing protein</fullName>
    </submittedName>
</protein>
<dbReference type="InterPro" id="IPR029051">
    <property type="entry name" value="DUF4352"/>
</dbReference>
<proteinExistence type="predicted"/>
<dbReference type="Pfam" id="PF11611">
    <property type="entry name" value="DUF4352"/>
    <property type="match status" value="1"/>
</dbReference>
<evidence type="ECO:0000313" key="6">
    <source>
        <dbReference type="Proteomes" id="UP001059773"/>
    </source>
</evidence>
<gene>
    <name evidence="5" type="ORF">NP439_01035</name>
</gene>